<keyword evidence="1" id="KW-0732">Signal</keyword>
<dbReference type="Pfam" id="PF03544">
    <property type="entry name" value="TonB_C"/>
    <property type="match status" value="1"/>
</dbReference>
<evidence type="ECO:0000313" key="3">
    <source>
        <dbReference type="EMBL" id="MBD2768778.1"/>
    </source>
</evidence>
<name>A0A927BF22_9BACT</name>
<organism evidence="3 4">
    <name type="scientific">Hymenobacter montanus</name>
    <dbReference type="NCBI Taxonomy" id="2771359"/>
    <lineage>
        <taxon>Bacteria</taxon>
        <taxon>Pseudomonadati</taxon>
        <taxon>Bacteroidota</taxon>
        <taxon>Cytophagia</taxon>
        <taxon>Cytophagales</taxon>
        <taxon>Hymenobacteraceae</taxon>
        <taxon>Hymenobacter</taxon>
    </lineage>
</organism>
<comment type="caution">
    <text evidence="3">The sequence shown here is derived from an EMBL/GenBank/DDBJ whole genome shotgun (WGS) entry which is preliminary data.</text>
</comment>
<dbReference type="EMBL" id="JACXAD010000013">
    <property type="protein sequence ID" value="MBD2768778.1"/>
    <property type="molecule type" value="Genomic_DNA"/>
</dbReference>
<feature type="signal peptide" evidence="1">
    <location>
        <begin position="1"/>
        <end position="20"/>
    </location>
</feature>
<dbReference type="GO" id="GO:0055085">
    <property type="term" value="P:transmembrane transport"/>
    <property type="evidence" value="ECO:0007669"/>
    <property type="project" value="InterPro"/>
</dbReference>
<dbReference type="SUPFAM" id="SSF74653">
    <property type="entry name" value="TolA/TonB C-terminal domain"/>
    <property type="match status" value="1"/>
</dbReference>
<dbReference type="AlphaFoldDB" id="A0A927BF22"/>
<dbReference type="InterPro" id="IPR037682">
    <property type="entry name" value="TonB_C"/>
</dbReference>
<gene>
    <name evidence="3" type="ORF">IC235_12860</name>
</gene>
<protein>
    <submittedName>
        <fullName evidence="3">Energy transducer TonB</fullName>
    </submittedName>
</protein>
<feature type="domain" description="TonB C-terminal" evidence="2">
    <location>
        <begin position="83"/>
        <end position="141"/>
    </location>
</feature>
<sequence length="145" mass="15790">MRLLFSVPLLLTVLSSSARAQRNPLSQTQSPLAKALETNRVYTCVEQMPELPGGGGNAALVAAINKRLNVPHLKPQPDWPRTVIYFIVGPSGAIYGEQIIVSSRVPAYDKALLKAVRTLPRLTPGYQSGKPVAVSFTMPIRIELQ</sequence>
<dbReference type="Proteomes" id="UP000612233">
    <property type="component" value="Unassembled WGS sequence"/>
</dbReference>
<accession>A0A927BF22</accession>
<reference evidence="3" key="1">
    <citation type="submission" date="2020-09" db="EMBL/GenBank/DDBJ databases">
        <authorList>
            <person name="Kim M.K."/>
        </authorList>
    </citation>
    <scope>NUCLEOTIDE SEQUENCE</scope>
    <source>
        <strain evidence="3">BT664</strain>
    </source>
</reference>
<keyword evidence="4" id="KW-1185">Reference proteome</keyword>
<dbReference type="RefSeq" id="WP_191005588.1">
    <property type="nucleotide sequence ID" value="NZ_JACXAD010000013.1"/>
</dbReference>
<evidence type="ECO:0000256" key="1">
    <source>
        <dbReference type="SAM" id="SignalP"/>
    </source>
</evidence>
<dbReference type="Gene3D" id="3.30.1150.10">
    <property type="match status" value="1"/>
</dbReference>
<feature type="chain" id="PRO_5036951771" evidence="1">
    <location>
        <begin position="21"/>
        <end position="145"/>
    </location>
</feature>
<proteinExistence type="predicted"/>
<evidence type="ECO:0000313" key="4">
    <source>
        <dbReference type="Proteomes" id="UP000612233"/>
    </source>
</evidence>
<evidence type="ECO:0000259" key="2">
    <source>
        <dbReference type="Pfam" id="PF03544"/>
    </source>
</evidence>